<dbReference type="GeneTree" id="ENSGT00980000199396"/>
<keyword evidence="3 4" id="KW-0732">Signal</keyword>
<evidence type="ECO:0000256" key="4">
    <source>
        <dbReference type="SAM" id="SignalP"/>
    </source>
</evidence>
<reference evidence="6" key="2">
    <citation type="submission" date="2025-09" db="UniProtKB">
        <authorList>
            <consortium name="Ensembl"/>
        </authorList>
    </citation>
    <scope>IDENTIFICATION</scope>
</reference>
<dbReference type="PROSITE" id="PS50871">
    <property type="entry name" value="C1Q"/>
    <property type="match status" value="1"/>
</dbReference>
<dbReference type="AlphaFoldDB" id="A0A8C9X2X9"/>
<dbReference type="InterPro" id="IPR050822">
    <property type="entry name" value="Cerebellin_Synaptic_Org"/>
</dbReference>
<evidence type="ECO:0000256" key="1">
    <source>
        <dbReference type="ARBA" id="ARBA00004613"/>
    </source>
</evidence>
<evidence type="ECO:0000313" key="6">
    <source>
        <dbReference type="Ensembl" id="ENSSLUP00000004071.1"/>
    </source>
</evidence>
<comment type="subcellular location">
    <subcellularLocation>
        <location evidence="1">Secreted</location>
    </subcellularLocation>
</comment>
<feature type="domain" description="C1q" evidence="5">
    <location>
        <begin position="53"/>
        <end position="191"/>
    </location>
</feature>
<evidence type="ECO:0000256" key="2">
    <source>
        <dbReference type="ARBA" id="ARBA00022525"/>
    </source>
</evidence>
<keyword evidence="2" id="KW-0964">Secreted</keyword>
<feature type="chain" id="PRO_5034710583" description="C1q domain-containing protein" evidence="4">
    <location>
        <begin position="21"/>
        <end position="191"/>
    </location>
</feature>
<dbReference type="InterPro" id="IPR008983">
    <property type="entry name" value="Tumour_necrosis_fac-like_dom"/>
</dbReference>
<evidence type="ECO:0000313" key="7">
    <source>
        <dbReference type="Proteomes" id="UP000694568"/>
    </source>
</evidence>
<dbReference type="InterPro" id="IPR001073">
    <property type="entry name" value="C1q_dom"/>
</dbReference>
<accession>A0A8C9X2X9</accession>
<dbReference type="Proteomes" id="UP000694568">
    <property type="component" value="Unplaced"/>
</dbReference>
<feature type="signal peptide" evidence="4">
    <location>
        <begin position="1"/>
        <end position="20"/>
    </location>
</feature>
<dbReference type="SUPFAM" id="SSF49842">
    <property type="entry name" value="TNF-like"/>
    <property type="match status" value="1"/>
</dbReference>
<dbReference type="GO" id="GO:0005576">
    <property type="term" value="C:extracellular region"/>
    <property type="evidence" value="ECO:0007669"/>
    <property type="project" value="UniProtKB-SubCell"/>
</dbReference>
<keyword evidence="7" id="KW-1185">Reference proteome</keyword>
<dbReference type="PANTHER" id="PTHR22923:SF102">
    <property type="entry name" value="CEREBELLIN 13-RELATED"/>
    <property type="match status" value="1"/>
</dbReference>
<dbReference type="Gene3D" id="2.60.120.40">
    <property type="match status" value="1"/>
</dbReference>
<name>A0A8C9X2X9_SANLU</name>
<evidence type="ECO:0000259" key="5">
    <source>
        <dbReference type="PROSITE" id="PS50871"/>
    </source>
</evidence>
<sequence length="191" mass="21477">MKMNFGILLFVSLFSSLILAQDVSNEAEKPSETQTYCAMREKLAIIETRQEEIQQQDVCMYVCQKSIGPFNTDTTLIYKRVMTNISDAYSPSTGIFIAPVAGVYYFTIFYHAGGGKEGRLFLYDENNDMVVMTHDHISHSDTADNGGNAAFLQLQPKTKKSGITSIMDQKVIYVRKTATDSIKYLDITLFC</sequence>
<evidence type="ECO:0000256" key="3">
    <source>
        <dbReference type="ARBA" id="ARBA00022729"/>
    </source>
</evidence>
<reference evidence="6" key="1">
    <citation type="submission" date="2025-08" db="UniProtKB">
        <authorList>
            <consortium name="Ensembl"/>
        </authorList>
    </citation>
    <scope>IDENTIFICATION</scope>
</reference>
<protein>
    <recommendedName>
        <fullName evidence="5">C1q domain-containing protein</fullName>
    </recommendedName>
</protein>
<dbReference type="Pfam" id="PF00386">
    <property type="entry name" value="C1q"/>
    <property type="match status" value="1"/>
</dbReference>
<proteinExistence type="predicted"/>
<dbReference type="PANTHER" id="PTHR22923">
    <property type="entry name" value="CEREBELLIN-RELATED"/>
    <property type="match status" value="1"/>
</dbReference>
<dbReference type="Ensembl" id="ENSSLUT00000004198.1">
    <property type="protein sequence ID" value="ENSSLUP00000004071.1"/>
    <property type="gene ID" value="ENSSLUG00000001804.1"/>
</dbReference>
<organism evidence="6 7">
    <name type="scientific">Sander lucioperca</name>
    <name type="common">Pike-perch</name>
    <name type="synonym">Perca lucioperca</name>
    <dbReference type="NCBI Taxonomy" id="283035"/>
    <lineage>
        <taxon>Eukaryota</taxon>
        <taxon>Metazoa</taxon>
        <taxon>Chordata</taxon>
        <taxon>Craniata</taxon>
        <taxon>Vertebrata</taxon>
        <taxon>Euteleostomi</taxon>
        <taxon>Actinopterygii</taxon>
        <taxon>Neopterygii</taxon>
        <taxon>Teleostei</taxon>
        <taxon>Neoteleostei</taxon>
        <taxon>Acanthomorphata</taxon>
        <taxon>Eupercaria</taxon>
        <taxon>Perciformes</taxon>
        <taxon>Percoidei</taxon>
        <taxon>Percidae</taxon>
        <taxon>Luciopercinae</taxon>
        <taxon>Sander</taxon>
    </lineage>
</organism>